<dbReference type="InParanoid" id="A0A2V0NQI8"/>
<accession>A0A2V0NQI8</accession>
<dbReference type="Proteomes" id="UP000247498">
    <property type="component" value="Unassembled WGS sequence"/>
</dbReference>
<feature type="region of interest" description="Disordered" evidence="1">
    <location>
        <begin position="125"/>
        <end position="160"/>
    </location>
</feature>
<comment type="caution">
    <text evidence="2">The sequence shown here is derived from an EMBL/GenBank/DDBJ whole genome shotgun (WGS) entry which is preliminary data.</text>
</comment>
<feature type="region of interest" description="Disordered" evidence="1">
    <location>
        <begin position="92"/>
        <end position="111"/>
    </location>
</feature>
<keyword evidence="3" id="KW-1185">Reference proteome</keyword>
<proteinExistence type="predicted"/>
<protein>
    <submittedName>
        <fullName evidence="2">Uncharacterized protein</fullName>
    </submittedName>
</protein>
<evidence type="ECO:0000313" key="2">
    <source>
        <dbReference type="EMBL" id="GBF89906.1"/>
    </source>
</evidence>
<feature type="compositionally biased region" description="Low complexity" evidence="1">
    <location>
        <begin position="92"/>
        <end position="109"/>
    </location>
</feature>
<name>A0A2V0NQI8_9CHLO</name>
<dbReference type="OrthoDB" id="545036at2759"/>
<sequence>MLSLRGTTACRAPAVPRRSPAPRRLAAPVRAGGLGEALNTIGQAFVKIFSPPKDDAPNGNWEGTASSFSGRISHHGPGRPFKDGFAAAAGGAADAAHAASAPATDLPASESADYLGGALKSVMDKNFSGKDDDNKPTTGAEGWKGDLHGRNRDGFHLPRK</sequence>
<feature type="region of interest" description="Disordered" evidence="1">
    <location>
        <begin position="1"/>
        <end position="21"/>
    </location>
</feature>
<evidence type="ECO:0000256" key="1">
    <source>
        <dbReference type="SAM" id="MobiDB-lite"/>
    </source>
</evidence>
<dbReference type="EMBL" id="BDRX01000013">
    <property type="protein sequence ID" value="GBF89906.1"/>
    <property type="molecule type" value="Genomic_DNA"/>
</dbReference>
<feature type="compositionally biased region" description="Basic and acidic residues" evidence="1">
    <location>
        <begin position="143"/>
        <end position="160"/>
    </location>
</feature>
<dbReference type="AlphaFoldDB" id="A0A2V0NQI8"/>
<organism evidence="2 3">
    <name type="scientific">Raphidocelis subcapitata</name>
    <dbReference type="NCBI Taxonomy" id="307507"/>
    <lineage>
        <taxon>Eukaryota</taxon>
        <taxon>Viridiplantae</taxon>
        <taxon>Chlorophyta</taxon>
        <taxon>core chlorophytes</taxon>
        <taxon>Chlorophyceae</taxon>
        <taxon>CS clade</taxon>
        <taxon>Sphaeropleales</taxon>
        <taxon>Selenastraceae</taxon>
        <taxon>Raphidocelis</taxon>
    </lineage>
</organism>
<gene>
    <name evidence="2" type="ORF">Rsub_02610</name>
</gene>
<reference evidence="2 3" key="1">
    <citation type="journal article" date="2018" name="Sci. Rep.">
        <title>Raphidocelis subcapitata (=Pseudokirchneriella subcapitata) provides an insight into genome evolution and environmental adaptations in the Sphaeropleales.</title>
        <authorList>
            <person name="Suzuki S."/>
            <person name="Yamaguchi H."/>
            <person name="Nakajima N."/>
            <person name="Kawachi M."/>
        </authorList>
    </citation>
    <scope>NUCLEOTIDE SEQUENCE [LARGE SCALE GENOMIC DNA]</scope>
    <source>
        <strain evidence="2 3">NIES-35</strain>
    </source>
</reference>
<feature type="compositionally biased region" description="Polar residues" evidence="1">
    <location>
        <begin position="61"/>
        <end position="70"/>
    </location>
</feature>
<feature type="compositionally biased region" description="Low complexity" evidence="1">
    <location>
        <begin position="11"/>
        <end position="21"/>
    </location>
</feature>
<feature type="region of interest" description="Disordered" evidence="1">
    <location>
        <begin position="50"/>
        <end position="83"/>
    </location>
</feature>
<evidence type="ECO:0000313" key="3">
    <source>
        <dbReference type="Proteomes" id="UP000247498"/>
    </source>
</evidence>